<dbReference type="EC" id="2.7.11.1" evidence="1"/>
<evidence type="ECO:0000259" key="11">
    <source>
        <dbReference type="PROSITE" id="PS50011"/>
    </source>
</evidence>
<dbReference type="FunFam" id="1.10.510.10:FF:000021">
    <property type="entry name" value="Serine/threonine protein kinase"/>
    <property type="match status" value="1"/>
</dbReference>
<dbReference type="PANTHER" id="PTHR43289:SF6">
    <property type="entry name" value="SERINE_THREONINE-PROTEIN KINASE NEKL-3"/>
    <property type="match status" value="1"/>
</dbReference>
<sequence>MGDDRLIHGRYRLLDRIGRGGMGEVWRARDESLGRQVAVKCLKPAGPQHDQSFGRVLRERFRREARVAAALQHRGITVVHDFGESDGVLYLVMELLQGRNLSQLLEDNKQHPLPVDEVVEVAGQVAEALAHTHDQGVVHRDLKPANIVRLDDGTVKICDFGIARLGHDIGFTSRQTGTGIALGTPHYMSPEQISGSDVDRRSDLYSFGCVLYEIATGAPPFDLDDAWAILVGHRDTPPRPPRGHRAELPERLERLILDLLAKEPGGRPDSARDVAARIDALRVAPAAPPGTARRAAGAPHADGPGPAGQAARLPSW</sequence>
<dbReference type="Proteomes" id="UP000028341">
    <property type="component" value="Unassembled WGS sequence"/>
</dbReference>
<protein>
    <recommendedName>
        <fullName evidence="1">non-specific serine/threonine protein kinase</fullName>
        <ecNumber evidence="1">2.7.11.1</ecNumber>
    </recommendedName>
</protein>
<feature type="binding site" evidence="9">
    <location>
        <position position="40"/>
    </location>
    <ligand>
        <name>ATP</name>
        <dbReference type="ChEBI" id="CHEBI:30616"/>
    </ligand>
</feature>
<dbReference type="Pfam" id="PF00069">
    <property type="entry name" value="Pkinase"/>
    <property type="match status" value="1"/>
</dbReference>
<evidence type="ECO:0000256" key="2">
    <source>
        <dbReference type="ARBA" id="ARBA00022527"/>
    </source>
</evidence>
<organism evidence="12 13">
    <name type="scientific">Streptomyces toyocaensis</name>
    <dbReference type="NCBI Taxonomy" id="55952"/>
    <lineage>
        <taxon>Bacteria</taxon>
        <taxon>Bacillati</taxon>
        <taxon>Actinomycetota</taxon>
        <taxon>Actinomycetes</taxon>
        <taxon>Kitasatosporales</taxon>
        <taxon>Streptomycetaceae</taxon>
        <taxon>Streptomyces</taxon>
    </lineage>
</organism>
<feature type="compositionally biased region" description="Low complexity" evidence="10">
    <location>
        <begin position="289"/>
        <end position="316"/>
    </location>
</feature>
<dbReference type="GO" id="GO:0005524">
    <property type="term" value="F:ATP binding"/>
    <property type="evidence" value="ECO:0007669"/>
    <property type="project" value="UniProtKB-UniRule"/>
</dbReference>
<dbReference type="AlphaFoldDB" id="A0A081XI35"/>
<evidence type="ECO:0000256" key="6">
    <source>
        <dbReference type="ARBA" id="ARBA00022840"/>
    </source>
</evidence>
<dbReference type="GO" id="GO:0004674">
    <property type="term" value="F:protein serine/threonine kinase activity"/>
    <property type="evidence" value="ECO:0007669"/>
    <property type="project" value="UniProtKB-KW"/>
</dbReference>
<evidence type="ECO:0000256" key="4">
    <source>
        <dbReference type="ARBA" id="ARBA00022741"/>
    </source>
</evidence>
<dbReference type="EMBL" id="JFCB01000049">
    <property type="protein sequence ID" value="KES03208.1"/>
    <property type="molecule type" value="Genomic_DNA"/>
</dbReference>
<dbReference type="STRING" id="55952.BU52_31945"/>
<keyword evidence="6 9" id="KW-0067">ATP-binding</keyword>
<dbReference type="SUPFAM" id="SSF56112">
    <property type="entry name" value="Protein kinase-like (PK-like)"/>
    <property type="match status" value="1"/>
</dbReference>
<evidence type="ECO:0000256" key="7">
    <source>
        <dbReference type="ARBA" id="ARBA00047899"/>
    </source>
</evidence>
<dbReference type="InterPro" id="IPR000719">
    <property type="entry name" value="Prot_kinase_dom"/>
</dbReference>
<evidence type="ECO:0000256" key="9">
    <source>
        <dbReference type="PROSITE-ProRule" id="PRU10141"/>
    </source>
</evidence>
<comment type="caution">
    <text evidence="12">The sequence shown here is derived from an EMBL/GenBank/DDBJ whole genome shotgun (WGS) entry which is preliminary data.</text>
</comment>
<dbReference type="RefSeq" id="WP_157847935.1">
    <property type="nucleotide sequence ID" value="NZ_JFCB01000049.1"/>
</dbReference>
<evidence type="ECO:0000256" key="5">
    <source>
        <dbReference type="ARBA" id="ARBA00022777"/>
    </source>
</evidence>
<feature type="non-terminal residue" evidence="12">
    <location>
        <position position="316"/>
    </location>
</feature>
<keyword evidence="5" id="KW-0418">Kinase</keyword>
<feature type="domain" description="Protein kinase" evidence="11">
    <location>
        <begin position="11"/>
        <end position="281"/>
    </location>
</feature>
<comment type="catalytic activity">
    <reaction evidence="8">
        <text>L-seryl-[protein] + ATP = O-phospho-L-seryl-[protein] + ADP + H(+)</text>
        <dbReference type="Rhea" id="RHEA:17989"/>
        <dbReference type="Rhea" id="RHEA-COMP:9863"/>
        <dbReference type="Rhea" id="RHEA-COMP:11604"/>
        <dbReference type="ChEBI" id="CHEBI:15378"/>
        <dbReference type="ChEBI" id="CHEBI:29999"/>
        <dbReference type="ChEBI" id="CHEBI:30616"/>
        <dbReference type="ChEBI" id="CHEBI:83421"/>
        <dbReference type="ChEBI" id="CHEBI:456216"/>
        <dbReference type="EC" id="2.7.11.1"/>
    </reaction>
</comment>
<keyword evidence="4 9" id="KW-0547">Nucleotide-binding</keyword>
<proteinExistence type="predicted"/>
<name>A0A081XI35_STRTO</name>
<evidence type="ECO:0000256" key="1">
    <source>
        <dbReference type="ARBA" id="ARBA00012513"/>
    </source>
</evidence>
<evidence type="ECO:0000256" key="10">
    <source>
        <dbReference type="SAM" id="MobiDB-lite"/>
    </source>
</evidence>
<dbReference type="InterPro" id="IPR011009">
    <property type="entry name" value="Kinase-like_dom_sf"/>
</dbReference>
<dbReference type="SMART" id="SM00220">
    <property type="entry name" value="S_TKc"/>
    <property type="match status" value="1"/>
</dbReference>
<keyword evidence="13" id="KW-1185">Reference proteome</keyword>
<evidence type="ECO:0000256" key="8">
    <source>
        <dbReference type="ARBA" id="ARBA00048679"/>
    </source>
</evidence>
<gene>
    <name evidence="12" type="ORF">BU52_31945</name>
</gene>
<dbReference type="CDD" id="cd14014">
    <property type="entry name" value="STKc_PknB_like"/>
    <property type="match status" value="1"/>
</dbReference>
<dbReference type="eggNOG" id="COG0515">
    <property type="taxonomic scope" value="Bacteria"/>
</dbReference>
<accession>A0A081XI35</accession>
<dbReference type="Gene3D" id="1.10.510.10">
    <property type="entry name" value="Transferase(Phosphotransferase) domain 1"/>
    <property type="match status" value="1"/>
</dbReference>
<dbReference type="FunFam" id="3.30.200.20:FF:000035">
    <property type="entry name" value="Serine/threonine protein kinase Stk1"/>
    <property type="match status" value="1"/>
</dbReference>
<dbReference type="OrthoDB" id="9762169at2"/>
<evidence type="ECO:0000256" key="3">
    <source>
        <dbReference type="ARBA" id="ARBA00022679"/>
    </source>
</evidence>
<evidence type="ECO:0000313" key="12">
    <source>
        <dbReference type="EMBL" id="KES03208.1"/>
    </source>
</evidence>
<reference evidence="12 13" key="1">
    <citation type="submission" date="2014-02" db="EMBL/GenBank/DDBJ databases">
        <title>The genome announcement of Streptomyces toyocaensis NRRL15009.</title>
        <authorList>
            <person name="Hong H.-J."/>
            <person name="Kwun M.J."/>
        </authorList>
    </citation>
    <scope>NUCLEOTIDE SEQUENCE [LARGE SCALE GENOMIC DNA]</scope>
    <source>
        <strain evidence="12 13">NRRL 15009</strain>
    </source>
</reference>
<dbReference type="GO" id="GO:0045717">
    <property type="term" value="P:negative regulation of fatty acid biosynthetic process"/>
    <property type="evidence" value="ECO:0007669"/>
    <property type="project" value="UniProtKB-ARBA"/>
</dbReference>
<evidence type="ECO:0000313" key="13">
    <source>
        <dbReference type="Proteomes" id="UP000028341"/>
    </source>
</evidence>
<dbReference type="Gene3D" id="3.30.200.20">
    <property type="entry name" value="Phosphorylase Kinase, domain 1"/>
    <property type="match status" value="1"/>
</dbReference>
<keyword evidence="2" id="KW-0723">Serine/threonine-protein kinase</keyword>
<keyword evidence="3" id="KW-0808">Transferase</keyword>
<dbReference type="PROSITE" id="PS50011">
    <property type="entry name" value="PROTEIN_KINASE_DOM"/>
    <property type="match status" value="1"/>
</dbReference>
<feature type="region of interest" description="Disordered" evidence="10">
    <location>
        <begin position="282"/>
        <end position="316"/>
    </location>
</feature>
<dbReference type="InterPro" id="IPR017441">
    <property type="entry name" value="Protein_kinase_ATP_BS"/>
</dbReference>
<comment type="catalytic activity">
    <reaction evidence="7">
        <text>L-threonyl-[protein] + ATP = O-phospho-L-threonyl-[protein] + ADP + H(+)</text>
        <dbReference type="Rhea" id="RHEA:46608"/>
        <dbReference type="Rhea" id="RHEA-COMP:11060"/>
        <dbReference type="Rhea" id="RHEA-COMP:11605"/>
        <dbReference type="ChEBI" id="CHEBI:15378"/>
        <dbReference type="ChEBI" id="CHEBI:30013"/>
        <dbReference type="ChEBI" id="CHEBI:30616"/>
        <dbReference type="ChEBI" id="CHEBI:61977"/>
        <dbReference type="ChEBI" id="CHEBI:456216"/>
        <dbReference type="EC" id="2.7.11.1"/>
    </reaction>
</comment>
<dbReference type="PANTHER" id="PTHR43289">
    <property type="entry name" value="MITOGEN-ACTIVATED PROTEIN KINASE KINASE KINASE 20-RELATED"/>
    <property type="match status" value="1"/>
</dbReference>
<dbReference type="PROSITE" id="PS00107">
    <property type="entry name" value="PROTEIN_KINASE_ATP"/>
    <property type="match status" value="1"/>
</dbReference>